<comment type="caution">
    <text evidence="1">The sequence shown here is derived from an EMBL/GenBank/DDBJ whole genome shotgun (WGS) entry which is preliminary data.</text>
</comment>
<keyword evidence="2" id="KW-1185">Reference proteome</keyword>
<name>A0A066X4V9_COLSU</name>
<accession>A0A066X4V9</accession>
<dbReference type="HOGENOM" id="CLU_2440749_0_0_1"/>
<evidence type="ECO:0000313" key="2">
    <source>
        <dbReference type="Proteomes" id="UP000027238"/>
    </source>
</evidence>
<proteinExistence type="predicted"/>
<protein>
    <submittedName>
        <fullName evidence="1">Uncharacterized protein</fullName>
    </submittedName>
</protein>
<evidence type="ECO:0000313" key="1">
    <source>
        <dbReference type="EMBL" id="KDN64007.1"/>
    </source>
</evidence>
<sequence length="90" mass="10097">MAPAGTMQQLYRDEMERIRGDELDLRPSRLWKCAIAADSHDGMRTADRDRPKQVHGLQLLEVLEPRSGNGVGGSAQLAAFKLSVWNRDVH</sequence>
<organism evidence="1 2">
    <name type="scientific">Colletotrichum sublineola</name>
    <name type="common">Sorghum anthracnose fungus</name>
    <dbReference type="NCBI Taxonomy" id="1173701"/>
    <lineage>
        <taxon>Eukaryota</taxon>
        <taxon>Fungi</taxon>
        <taxon>Dikarya</taxon>
        <taxon>Ascomycota</taxon>
        <taxon>Pezizomycotina</taxon>
        <taxon>Sordariomycetes</taxon>
        <taxon>Hypocreomycetidae</taxon>
        <taxon>Glomerellales</taxon>
        <taxon>Glomerellaceae</taxon>
        <taxon>Colletotrichum</taxon>
        <taxon>Colletotrichum graminicola species complex</taxon>
    </lineage>
</organism>
<dbReference type="EMBL" id="JMSE01001165">
    <property type="protein sequence ID" value="KDN64007.1"/>
    <property type="molecule type" value="Genomic_DNA"/>
</dbReference>
<dbReference type="Proteomes" id="UP000027238">
    <property type="component" value="Unassembled WGS sequence"/>
</dbReference>
<reference evidence="2" key="1">
    <citation type="journal article" date="2014" name="Genome Announc.">
        <title>Draft genome sequence of Colletotrichum sublineola, a destructive pathogen of cultivated sorghum.</title>
        <authorList>
            <person name="Baroncelli R."/>
            <person name="Sanz-Martin J.M."/>
            <person name="Rech G.E."/>
            <person name="Sukno S.A."/>
            <person name="Thon M.R."/>
        </authorList>
    </citation>
    <scope>NUCLEOTIDE SEQUENCE [LARGE SCALE GENOMIC DNA]</scope>
    <source>
        <strain evidence="2">TX430BB</strain>
    </source>
</reference>
<dbReference type="AlphaFoldDB" id="A0A066X4V9"/>
<gene>
    <name evidence="1" type="ORF">CSUB01_02570</name>
</gene>